<keyword evidence="1" id="KW-0472">Membrane</keyword>
<evidence type="ECO:0000256" key="1">
    <source>
        <dbReference type="SAM" id="Phobius"/>
    </source>
</evidence>
<dbReference type="Proteomes" id="UP000688947">
    <property type="component" value="Unassembled WGS sequence"/>
</dbReference>
<evidence type="ECO:0000313" key="3">
    <source>
        <dbReference type="Proteomes" id="UP000688947"/>
    </source>
</evidence>
<name>A0A8T1TX41_9STRA</name>
<feature type="transmembrane region" description="Helical" evidence="1">
    <location>
        <begin position="66"/>
        <end position="87"/>
    </location>
</feature>
<organism evidence="2 3">
    <name type="scientific">Phytophthora cactorum</name>
    <dbReference type="NCBI Taxonomy" id="29920"/>
    <lineage>
        <taxon>Eukaryota</taxon>
        <taxon>Sar</taxon>
        <taxon>Stramenopiles</taxon>
        <taxon>Oomycota</taxon>
        <taxon>Peronosporomycetes</taxon>
        <taxon>Peronosporales</taxon>
        <taxon>Peronosporaceae</taxon>
        <taxon>Phytophthora</taxon>
    </lineage>
</organism>
<dbReference type="AlphaFoldDB" id="A0A8T1TX41"/>
<evidence type="ECO:0000313" key="2">
    <source>
        <dbReference type="EMBL" id="KAG6950475.1"/>
    </source>
</evidence>
<gene>
    <name evidence="2" type="ORF">JG687_00014232</name>
</gene>
<keyword evidence="1" id="KW-1133">Transmembrane helix</keyword>
<reference evidence="2" key="1">
    <citation type="submission" date="2021-01" db="EMBL/GenBank/DDBJ databases">
        <title>Phytophthora aleatoria, a newly-described species from Pinus radiata is distinct from Phytophthora cactorum isolates based on comparative genomics.</title>
        <authorList>
            <person name="Mcdougal R."/>
            <person name="Panda P."/>
            <person name="Williams N."/>
            <person name="Studholme D.J."/>
        </authorList>
    </citation>
    <scope>NUCLEOTIDE SEQUENCE</scope>
    <source>
        <strain evidence="2">NZFS 3830</strain>
    </source>
</reference>
<accession>A0A8T1TX41</accession>
<protein>
    <submittedName>
        <fullName evidence="2">Uncharacterized protein</fullName>
    </submittedName>
</protein>
<proteinExistence type="predicted"/>
<keyword evidence="1" id="KW-0812">Transmembrane</keyword>
<comment type="caution">
    <text evidence="2">The sequence shown here is derived from an EMBL/GenBank/DDBJ whole genome shotgun (WGS) entry which is preliminary data.</text>
</comment>
<dbReference type="EMBL" id="JAENGZ010001125">
    <property type="protein sequence ID" value="KAG6950475.1"/>
    <property type="molecule type" value="Genomic_DNA"/>
</dbReference>
<sequence length="108" mass="13125">MRIQARFQCIWTQHQPLRLQRAHMRTIFTVSRRTTQPMKAAELIQRKKTTMMLVHLLFHLKRGATWMTNLLMLTIPQVLLLDGNLSWNRQPRRTRRQKKNHRGLSWNR</sequence>